<dbReference type="GO" id="GO:0016810">
    <property type="term" value="F:hydrolase activity, acting on carbon-nitrogen (but not peptide) bonds"/>
    <property type="evidence" value="ECO:0007669"/>
    <property type="project" value="InterPro"/>
</dbReference>
<accession>A0A562V5A4</accession>
<protein>
    <submittedName>
        <fullName evidence="4">Peptidoglycan/xylan/chitin deacetylase (PgdA/CDA1 family)</fullName>
    </submittedName>
</protein>
<organism evidence="4 5">
    <name type="scientific">Stackebrandtia albiflava</name>
    <dbReference type="NCBI Taxonomy" id="406432"/>
    <lineage>
        <taxon>Bacteria</taxon>
        <taxon>Bacillati</taxon>
        <taxon>Actinomycetota</taxon>
        <taxon>Actinomycetes</taxon>
        <taxon>Glycomycetales</taxon>
        <taxon>Glycomycetaceae</taxon>
        <taxon>Stackebrandtia</taxon>
    </lineage>
</organism>
<dbReference type="RefSeq" id="WP_147140530.1">
    <property type="nucleotide sequence ID" value="NZ_BAABIJ010000002.1"/>
</dbReference>
<dbReference type="InterPro" id="IPR050248">
    <property type="entry name" value="Polysacc_deacetylase_ArnD"/>
</dbReference>
<feature type="compositionally biased region" description="Basic and acidic residues" evidence="1">
    <location>
        <begin position="291"/>
        <end position="304"/>
    </location>
</feature>
<proteinExistence type="predicted"/>
<evidence type="ECO:0000313" key="5">
    <source>
        <dbReference type="Proteomes" id="UP000321617"/>
    </source>
</evidence>
<dbReference type="AlphaFoldDB" id="A0A562V5A4"/>
<keyword evidence="2" id="KW-0732">Signal</keyword>
<dbReference type="Pfam" id="PF01522">
    <property type="entry name" value="Polysacc_deac_1"/>
    <property type="match status" value="1"/>
</dbReference>
<dbReference type="EMBL" id="VLLL01000006">
    <property type="protein sequence ID" value="TWJ12987.1"/>
    <property type="molecule type" value="Genomic_DNA"/>
</dbReference>
<dbReference type="OrthoDB" id="3864432at2"/>
<dbReference type="PROSITE" id="PS51677">
    <property type="entry name" value="NODB"/>
    <property type="match status" value="1"/>
</dbReference>
<evidence type="ECO:0000313" key="4">
    <source>
        <dbReference type="EMBL" id="TWJ12987.1"/>
    </source>
</evidence>
<evidence type="ECO:0000256" key="1">
    <source>
        <dbReference type="SAM" id="MobiDB-lite"/>
    </source>
</evidence>
<feature type="compositionally biased region" description="Low complexity" evidence="1">
    <location>
        <begin position="32"/>
        <end position="45"/>
    </location>
</feature>
<feature type="chain" id="PRO_5039275372" evidence="2">
    <location>
        <begin position="23"/>
        <end position="304"/>
    </location>
</feature>
<keyword evidence="5" id="KW-1185">Reference proteome</keyword>
<feature type="region of interest" description="Disordered" evidence="1">
    <location>
        <begin position="276"/>
        <end position="304"/>
    </location>
</feature>
<sequence length="304" mass="32596">MRRMVFAAVVAVAVVFPAVVVTTPGSSHGDRAAGYTAPTTAAPAPVHRREHGDGVVDVPPYRIGEVIPAAREWDGPAGTVRETGVAEVALTFDDGPHPDWTPKVLASLRRHGVRATFCVVGVQARAYPELLRSIVADGHTLCNHSWRHSYDLGSRSESAIRADLERTNEAIRAAVPHARIGYFRQPGGAWTDRVVRVARELGMVPIHWSVDPGDWNAGHGAARIARDVVAHTGPGGIVLLHDGGGDRGATHLALESILPELTARFRLIALPPPEEERRGHFGGMYPTTSRTGRDAAPHGDRDGT</sequence>
<gene>
    <name evidence="4" type="ORF">LX16_3754</name>
</gene>
<dbReference type="PANTHER" id="PTHR10587">
    <property type="entry name" value="GLYCOSYL TRANSFERASE-RELATED"/>
    <property type="match status" value="1"/>
</dbReference>
<dbReference type="InterPro" id="IPR011330">
    <property type="entry name" value="Glyco_hydro/deAcase_b/a-brl"/>
</dbReference>
<evidence type="ECO:0000259" key="3">
    <source>
        <dbReference type="PROSITE" id="PS51677"/>
    </source>
</evidence>
<dbReference type="InterPro" id="IPR002509">
    <property type="entry name" value="NODB_dom"/>
</dbReference>
<comment type="caution">
    <text evidence="4">The sequence shown here is derived from an EMBL/GenBank/DDBJ whole genome shotgun (WGS) entry which is preliminary data.</text>
</comment>
<feature type="region of interest" description="Disordered" evidence="1">
    <location>
        <begin position="25"/>
        <end position="54"/>
    </location>
</feature>
<dbReference type="SUPFAM" id="SSF88713">
    <property type="entry name" value="Glycoside hydrolase/deacetylase"/>
    <property type="match status" value="1"/>
</dbReference>
<dbReference type="Gene3D" id="3.20.20.370">
    <property type="entry name" value="Glycoside hydrolase/deacetylase"/>
    <property type="match status" value="1"/>
</dbReference>
<dbReference type="CDD" id="cd10917">
    <property type="entry name" value="CE4_NodB_like_6s_7s"/>
    <property type="match status" value="1"/>
</dbReference>
<feature type="domain" description="NodB homology" evidence="3">
    <location>
        <begin position="86"/>
        <end position="271"/>
    </location>
</feature>
<dbReference type="GO" id="GO:0005975">
    <property type="term" value="P:carbohydrate metabolic process"/>
    <property type="evidence" value="ECO:0007669"/>
    <property type="project" value="InterPro"/>
</dbReference>
<feature type="signal peptide" evidence="2">
    <location>
        <begin position="1"/>
        <end position="22"/>
    </location>
</feature>
<dbReference type="Proteomes" id="UP000321617">
    <property type="component" value="Unassembled WGS sequence"/>
</dbReference>
<name>A0A562V5A4_9ACTN</name>
<reference evidence="4 5" key="1">
    <citation type="journal article" date="2013" name="Stand. Genomic Sci.">
        <title>Genomic Encyclopedia of Type Strains, Phase I: The one thousand microbial genomes (KMG-I) project.</title>
        <authorList>
            <person name="Kyrpides N.C."/>
            <person name="Woyke T."/>
            <person name="Eisen J.A."/>
            <person name="Garrity G."/>
            <person name="Lilburn T.G."/>
            <person name="Beck B.J."/>
            <person name="Whitman W.B."/>
            <person name="Hugenholtz P."/>
            <person name="Klenk H.P."/>
        </authorList>
    </citation>
    <scope>NUCLEOTIDE SEQUENCE [LARGE SCALE GENOMIC DNA]</scope>
    <source>
        <strain evidence="4 5">DSM 45044</strain>
    </source>
</reference>
<evidence type="ECO:0000256" key="2">
    <source>
        <dbReference type="SAM" id="SignalP"/>
    </source>
</evidence>